<proteinExistence type="predicted"/>
<keyword evidence="3" id="KW-1185">Reference proteome</keyword>
<dbReference type="AlphaFoldDB" id="A0A4Q2RCV0"/>
<comment type="caution">
    <text evidence="2">The sequence shown here is derived from an EMBL/GenBank/DDBJ whole genome shotgun (WGS) entry which is preliminary data.</text>
</comment>
<reference evidence="2 3" key="2">
    <citation type="submission" date="2019-02" db="EMBL/GenBank/DDBJ databases">
        <title>'Lichenibacterium ramalinii' gen. nov. sp. nov., 'Lichenibacterium minor' gen. nov. sp. nov.</title>
        <authorList>
            <person name="Pankratov T."/>
        </authorList>
    </citation>
    <scope>NUCLEOTIDE SEQUENCE [LARGE SCALE GENOMIC DNA]</scope>
    <source>
        <strain evidence="2 3">RmlP001</strain>
    </source>
</reference>
<dbReference type="EMBL" id="QYBC01000010">
    <property type="protein sequence ID" value="RYB04455.1"/>
    <property type="molecule type" value="Genomic_DNA"/>
</dbReference>
<gene>
    <name evidence="2" type="ORF">D3272_13545</name>
</gene>
<accession>A0A4Q2RCV0</accession>
<dbReference type="Proteomes" id="UP000289411">
    <property type="component" value="Unassembled WGS sequence"/>
</dbReference>
<evidence type="ECO:0008006" key="4">
    <source>
        <dbReference type="Google" id="ProtNLM"/>
    </source>
</evidence>
<evidence type="ECO:0000313" key="2">
    <source>
        <dbReference type="EMBL" id="RYB04455.1"/>
    </source>
</evidence>
<feature type="region of interest" description="Disordered" evidence="1">
    <location>
        <begin position="63"/>
        <end position="89"/>
    </location>
</feature>
<evidence type="ECO:0000256" key="1">
    <source>
        <dbReference type="SAM" id="MobiDB-lite"/>
    </source>
</evidence>
<name>A0A4Q2RCV0_9HYPH</name>
<dbReference type="InterPro" id="IPR027417">
    <property type="entry name" value="P-loop_NTPase"/>
</dbReference>
<organism evidence="2 3">
    <name type="scientific">Lichenibacterium ramalinae</name>
    <dbReference type="NCBI Taxonomy" id="2316527"/>
    <lineage>
        <taxon>Bacteria</taxon>
        <taxon>Pseudomonadati</taxon>
        <taxon>Pseudomonadota</taxon>
        <taxon>Alphaproteobacteria</taxon>
        <taxon>Hyphomicrobiales</taxon>
        <taxon>Lichenihabitantaceae</taxon>
        <taxon>Lichenibacterium</taxon>
    </lineage>
</organism>
<reference evidence="2 3" key="1">
    <citation type="submission" date="2018-09" db="EMBL/GenBank/DDBJ databases">
        <authorList>
            <person name="Grouzdev D.S."/>
            <person name="Krutkina M.S."/>
        </authorList>
    </citation>
    <scope>NUCLEOTIDE SEQUENCE [LARGE SCALE GENOMIC DNA]</scope>
    <source>
        <strain evidence="2 3">RmlP001</strain>
    </source>
</reference>
<dbReference type="Gene3D" id="3.40.50.300">
    <property type="entry name" value="P-loop containing nucleotide triphosphate hydrolases"/>
    <property type="match status" value="1"/>
</dbReference>
<sequence length="89" mass="9257">MTQSLQRERRACSAGGDTPVPAVAGAFGEVFAMADLRLAYALSCHRAQGSQARLVVASLADTPMLTRTGSTPPLPGPRRRSSSSGRQGS</sequence>
<evidence type="ECO:0000313" key="3">
    <source>
        <dbReference type="Proteomes" id="UP000289411"/>
    </source>
</evidence>
<protein>
    <recommendedName>
        <fullName evidence="4">UvrD-like helicase C-terminal domain-containing protein</fullName>
    </recommendedName>
</protein>